<accession>A0A428AGS5</accession>
<sequence length="110" mass="12625">MSIIYAKIKMSDNILQACKIMRKHSTLPIGEIKTKIEKNEALLESDYLDLDQLIVMQEILASLIDLGAKINLYKGQAEVDMGFLNNTIETYKNIAIDREKLDELMFDSER</sequence>
<dbReference type="EMBL" id="RJNA01000026">
    <property type="protein sequence ID" value="RSI40643.1"/>
    <property type="molecule type" value="Genomic_DNA"/>
</dbReference>
<organism evidence="1 2">
    <name type="scientific">Streptococcus cristatus</name>
    <dbReference type="NCBI Taxonomy" id="45634"/>
    <lineage>
        <taxon>Bacteria</taxon>
        <taxon>Bacillati</taxon>
        <taxon>Bacillota</taxon>
        <taxon>Bacilli</taxon>
        <taxon>Lactobacillales</taxon>
        <taxon>Streptococcaceae</taxon>
        <taxon>Streptococcus</taxon>
    </lineage>
</organism>
<dbReference type="Proteomes" id="UP000282617">
    <property type="component" value="Unassembled WGS sequence"/>
</dbReference>
<proteinExistence type="predicted"/>
<name>A0A428AGS5_STRCR</name>
<protein>
    <submittedName>
        <fullName evidence="1">Uncharacterized protein</fullName>
    </submittedName>
</protein>
<dbReference type="AlphaFoldDB" id="A0A428AGS5"/>
<gene>
    <name evidence="1" type="ORF">D8872_09870</name>
</gene>
<comment type="caution">
    <text evidence="1">The sequence shown here is derived from an EMBL/GenBank/DDBJ whole genome shotgun (WGS) entry which is preliminary data.</text>
</comment>
<evidence type="ECO:0000313" key="1">
    <source>
        <dbReference type="EMBL" id="RSI40643.1"/>
    </source>
</evidence>
<evidence type="ECO:0000313" key="2">
    <source>
        <dbReference type="Proteomes" id="UP000282617"/>
    </source>
</evidence>
<reference evidence="1 2" key="1">
    <citation type="submission" date="2018-11" db="EMBL/GenBank/DDBJ databases">
        <title>Species Designations Belie Phenotypic and Genotypic Heterogeneity in Oral Streptococci.</title>
        <authorList>
            <person name="Velsko I."/>
        </authorList>
    </citation>
    <scope>NUCLEOTIDE SEQUENCE [LARGE SCALE GENOMIC DNA]</scope>
    <source>
        <strain evidence="1 2">BCC51</strain>
    </source>
</reference>